<dbReference type="RefSeq" id="WP_007850552.1">
    <property type="nucleotide sequence ID" value="NZ_CZAF01000004.1"/>
</dbReference>
<proteinExistence type="predicted"/>
<evidence type="ECO:0008006" key="3">
    <source>
        <dbReference type="Google" id="ProtNLM"/>
    </source>
</evidence>
<dbReference type="AlphaFoldDB" id="A0A174HS44"/>
<gene>
    <name evidence="1" type="ORF">ERS852462_01437</name>
</gene>
<name>A0A174HS44_BACUN</name>
<sequence>MPNWCSTAYAIEGNATELKKLYELMKDLEKRQKPSVQNGFGTTWLGCLVEALGESWEKIYCRGTWDNLKFNGEVLTFNTETAWSPCNEMFDMVCEKYPTLRYFYQSEEPGMCEYWTNDDEGKYFPDRYYVDVCTSEEEYYSEYFQDLESVYDWLEDICEVQVKSRQDVNAIVKQWKEENEDAYCSIHEYQISA</sequence>
<dbReference type="EMBL" id="CZAF01000004">
    <property type="protein sequence ID" value="CUO75665.1"/>
    <property type="molecule type" value="Genomic_DNA"/>
</dbReference>
<evidence type="ECO:0000313" key="2">
    <source>
        <dbReference type="Proteomes" id="UP000095614"/>
    </source>
</evidence>
<dbReference type="Proteomes" id="UP000095614">
    <property type="component" value="Unassembled WGS sequence"/>
</dbReference>
<reference evidence="1 2" key="1">
    <citation type="submission" date="2015-09" db="EMBL/GenBank/DDBJ databases">
        <authorList>
            <consortium name="Pathogen Informatics"/>
        </authorList>
    </citation>
    <scope>NUCLEOTIDE SEQUENCE [LARGE SCALE GENOMIC DNA]</scope>
    <source>
        <strain evidence="1 2">2789STDY5834847</strain>
    </source>
</reference>
<organism evidence="1 2">
    <name type="scientific">Bacteroides uniformis</name>
    <dbReference type="NCBI Taxonomy" id="820"/>
    <lineage>
        <taxon>Bacteria</taxon>
        <taxon>Pseudomonadati</taxon>
        <taxon>Bacteroidota</taxon>
        <taxon>Bacteroidia</taxon>
        <taxon>Bacteroidales</taxon>
        <taxon>Bacteroidaceae</taxon>
        <taxon>Bacteroides</taxon>
    </lineage>
</organism>
<evidence type="ECO:0000313" key="1">
    <source>
        <dbReference type="EMBL" id="CUO75665.1"/>
    </source>
</evidence>
<protein>
    <recommendedName>
        <fullName evidence="3">YubB ferredoxin-like domain-containing protein</fullName>
    </recommendedName>
</protein>
<accession>A0A174HS44</accession>
<dbReference type="OrthoDB" id="1071461at2"/>